<dbReference type="RefSeq" id="WP_014799161.1">
    <property type="nucleotide sequence ID" value="NC_018018.1"/>
</dbReference>
<dbReference type="eggNOG" id="COG1769">
    <property type="taxonomic scope" value="Bacteria"/>
</dbReference>
<name>I4AP50_BERLS</name>
<accession>I4AP50</accession>
<reference evidence="2" key="1">
    <citation type="submission" date="2012-06" db="EMBL/GenBank/DDBJ databases">
        <title>The complete genome of Flexibacter litoralis DSM 6794.</title>
        <authorList>
            <person name="Lucas S."/>
            <person name="Copeland A."/>
            <person name="Lapidus A."/>
            <person name="Glavina del Rio T."/>
            <person name="Dalin E."/>
            <person name="Tice H."/>
            <person name="Bruce D."/>
            <person name="Goodwin L."/>
            <person name="Pitluck S."/>
            <person name="Peters L."/>
            <person name="Ovchinnikova G."/>
            <person name="Lu M."/>
            <person name="Kyrpides N."/>
            <person name="Mavromatis K."/>
            <person name="Ivanova N."/>
            <person name="Brettin T."/>
            <person name="Detter J.C."/>
            <person name="Han C."/>
            <person name="Larimer F."/>
            <person name="Land M."/>
            <person name="Hauser L."/>
            <person name="Markowitz V."/>
            <person name="Cheng J.-F."/>
            <person name="Hugenholtz P."/>
            <person name="Woyke T."/>
            <person name="Wu D."/>
            <person name="Spring S."/>
            <person name="Lang E."/>
            <person name="Kopitz M."/>
            <person name="Brambilla E."/>
            <person name="Klenk H.-P."/>
            <person name="Eisen J.A."/>
        </authorList>
    </citation>
    <scope>NUCLEOTIDE SEQUENCE [LARGE SCALE GENOMIC DNA]</scope>
    <source>
        <strain evidence="2">ATCC 23117 / DSM 6794 / NBRC 15988 / NCIMB 1366 / Sio-4</strain>
    </source>
</reference>
<protein>
    <submittedName>
        <fullName evidence="1">CRISPR-associated protein, Cmr3 family</fullName>
    </submittedName>
</protein>
<organism evidence="1 2">
    <name type="scientific">Bernardetia litoralis (strain ATCC 23117 / DSM 6794 / NBRC 15988 / NCIMB 1366 / Fx l1 / Sio-4)</name>
    <name type="common">Flexibacter litoralis</name>
    <dbReference type="NCBI Taxonomy" id="880071"/>
    <lineage>
        <taxon>Bacteria</taxon>
        <taxon>Pseudomonadati</taxon>
        <taxon>Bacteroidota</taxon>
        <taxon>Cytophagia</taxon>
        <taxon>Cytophagales</taxon>
        <taxon>Bernardetiaceae</taxon>
        <taxon>Bernardetia</taxon>
    </lineage>
</organism>
<dbReference type="EMBL" id="CP003345">
    <property type="protein sequence ID" value="AFM05735.1"/>
    <property type="molecule type" value="Genomic_DNA"/>
</dbReference>
<dbReference type="Proteomes" id="UP000006054">
    <property type="component" value="Chromosome"/>
</dbReference>
<dbReference type="InterPro" id="IPR019117">
    <property type="entry name" value="CRISPR-assoc_protein_Cmr3"/>
</dbReference>
<dbReference type="InterPro" id="IPR010165">
    <property type="entry name" value="CRISPR-Cmr3_IIIB"/>
</dbReference>
<dbReference type="Gene3D" id="3.30.70.2940">
    <property type="match status" value="1"/>
</dbReference>
<dbReference type="KEGG" id="fli:Fleli_3414"/>
<gene>
    <name evidence="1" type="ordered locus">Fleli_3414</name>
</gene>
<dbReference type="OrthoDB" id="6162707at2"/>
<dbReference type="NCBIfam" id="TIGR01888">
    <property type="entry name" value="cas_cmr3"/>
    <property type="match status" value="1"/>
</dbReference>
<dbReference type="HOGENOM" id="CLU_044328_1_0_10"/>
<evidence type="ECO:0000313" key="1">
    <source>
        <dbReference type="EMBL" id="AFM05735.1"/>
    </source>
</evidence>
<dbReference type="Pfam" id="PF09700">
    <property type="entry name" value="Cas_Cmr3"/>
    <property type="match status" value="1"/>
</dbReference>
<keyword evidence="2" id="KW-1185">Reference proteome</keyword>
<evidence type="ECO:0000313" key="2">
    <source>
        <dbReference type="Proteomes" id="UP000006054"/>
    </source>
</evidence>
<dbReference type="STRING" id="880071.Fleli_3414"/>
<sequence>MNIEIAALDTLFFRDAKPFERGSENWATGVFPPMPSVFYGALRSAFLGQNSQNKIESNIIASESLVINSLLLKNFSREGDEDEIILPIPLDLISFKDSDESKLLDYCKNDFVSSKGKRFDGFLRSYESEKTEELAGKAFLKKLDFLEYLKGNQDTFNSIKIQENTTLEPKIGIGRDNNTNVADTGLLYRVGMVRPVKEDNVYNFLREFKFVIDFEFKENINILAKGLLKLGGENKVASYATTTKDNIFNCPEITSNYFKVYLSTPAIFENGWYPKIFENKILTCAVGKPQMIGGFDINKKMPKVMQKAVPAGSVYYIKVETNKEAKELIQKLHGNSISEYKKEEGFGICYVAKISQTIN</sequence>
<dbReference type="Gene3D" id="2.60.40.4350">
    <property type="match status" value="1"/>
</dbReference>
<proteinExistence type="predicted"/>
<dbReference type="AlphaFoldDB" id="I4AP50"/>